<reference evidence="3" key="2">
    <citation type="journal article" date="2008" name="Nucleic Acids Res.">
        <title>The rice annotation project database (RAP-DB): 2008 update.</title>
        <authorList>
            <consortium name="The rice annotation project (RAP)"/>
        </authorList>
    </citation>
    <scope>GENOME REANNOTATION</scope>
    <source>
        <strain evidence="3">cv. Nipponbare</strain>
    </source>
</reference>
<evidence type="ECO:0000313" key="2">
    <source>
        <dbReference type="EMBL" id="AAV59430.1"/>
    </source>
</evidence>
<organism evidence="2 3">
    <name type="scientific">Oryza sativa subsp. japonica</name>
    <name type="common">Rice</name>
    <dbReference type="NCBI Taxonomy" id="39947"/>
    <lineage>
        <taxon>Eukaryota</taxon>
        <taxon>Viridiplantae</taxon>
        <taxon>Streptophyta</taxon>
        <taxon>Embryophyta</taxon>
        <taxon>Tracheophyta</taxon>
        <taxon>Spermatophyta</taxon>
        <taxon>Magnoliopsida</taxon>
        <taxon>Liliopsida</taxon>
        <taxon>Poales</taxon>
        <taxon>Poaceae</taxon>
        <taxon>BOP clade</taxon>
        <taxon>Oryzoideae</taxon>
        <taxon>Oryzeae</taxon>
        <taxon>Oryzinae</taxon>
        <taxon>Oryza</taxon>
        <taxon>Oryza sativa</taxon>
    </lineage>
</organism>
<feature type="region of interest" description="Disordered" evidence="1">
    <location>
        <begin position="1"/>
        <end position="22"/>
    </location>
</feature>
<accession>Q5TKD2</accession>
<evidence type="ECO:0000256" key="1">
    <source>
        <dbReference type="SAM" id="MobiDB-lite"/>
    </source>
</evidence>
<gene>
    <name evidence="2" type="primary">P0040B10.1</name>
</gene>
<protein>
    <submittedName>
        <fullName evidence="2">Uncharacterized protein</fullName>
    </submittedName>
</protein>
<dbReference type="AlphaFoldDB" id="Q5TKD2"/>
<feature type="compositionally biased region" description="Basic and acidic residues" evidence="1">
    <location>
        <begin position="1"/>
        <end position="12"/>
    </location>
</feature>
<dbReference type="EMBL" id="AC137928">
    <property type="protein sequence ID" value="AAV59430.1"/>
    <property type="molecule type" value="Genomic_DNA"/>
</dbReference>
<dbReference type="Proteomes" id="UP000000763">
    <property type="component" value="Chromosome 5"/>
</dbReference>
<proteinExistence type="predicted"/>
<reference evidence="3" key="1">
    <citation type="journal article" date="2005" name="Nature">
        <title>The map-based sequence of the rice genome.</title>
        <authorList>
            <consortium name="International rice genome sequencing project (IRGSP)"/>
            <person name="Matsumoto T."/>
            <person name="Wu J."/>
            <person name="Kanamori H."/>
            <person name="Katayose Y."/>
            <person name="Fujisawa M."/>
            <person name="Namiki N."/>
            <person name="Mizuno H."/>
            <person name="Yamamoto K."/>
            <person name="Antonio B.A."/>
            <person name="Baba T."/>
            <person name="Sakata K."/>
            <person name="Nagamura Y."/>
            <person name="Aoki H."/>
            <person name="Arikawa K."/>
            <person name="Arita K."/>
            <person name="Bito T."/>
            <person name="Chiden Y."/>
            <person name="Fujitsuka N."/>
            <person name="Fukunaka R."/>
            <person name="Hamada M."/>
            <person name="Harada C."/>
            <person name="Hayashi A."/>
            <person name="Hijishita S."/>
            <person name="Honda M."/>
            <person name="Hosokawa S."/>
            <person name="Ichikawa Y."/>
            <person name="Idonuma A."/>
            <person name="Iijima M."/>
            <person name="Ikeda M."/>
            <person name="Ikeno M."/>
            <person name="Ito K."/>
            <person name="Ito S."/>
            <person name="Ito T."/>
            <person name="Ito Y."/>
            <person name="Ito Y."/>
            <person name="Iwabuchi A."/>
            <person name="Kamiya K."/>
            <person name="Karasawa W."/>
            <person name="Kurita K."/>
            <person name="Katagiri S."/>
            <person name="Kikuta A."/>
            <person name="Kobayashi H."/>
            <person name="Kobayashi N."/>
            <person name="Machita K."/>
            <person name="Maehara T."/>
            <person name="Masukawa M."/>
            <person name="Mizubayashi T."/>
            <person name="Mukai Y."/>
            <person name="Nagasaki H."/>
            <person name="Nagata Y."/>
            <person name="Naito S."/>
            <person name="Nakashima M."/>
            <person name="Nakama Y."/>
            <person name="Nakamichi Y."/>
            <person name="Nakamura M."/>
            <person name="Meguro A."/>
            <person name="Negishi M."/>
            <person name="Ohta I."/>
            <person name="Ohta T."/>
            <person name="Okamoto M."/>
            <person name="Ono N."/>
            <person name="Saji S."/>
            <person name="Sakaguchi M."/>
            <person name="Sakai K."/>
            <person name="Shibata M."/>
            <person name="Shimokawa T."/>
            <person name="Song J."/>
            <person name="Takazaki Y."/>
            <person name="Terasawa K."/>
            <person name="Tsugane M."/>
            <person name="Tsuji K."/>
            <person name="Ueda S."/>
            <person name="Waki K."/>
            <person name="Yamagata H."/>
            <person name="Yamamoto M."/>
            <person name="Yamamoto S."/>
            <person name="Yamane H."/>
            <person name="Yoshiki S."/>
            <person name="Yoshihara R."/>
            <person name="Yukawa K."/>
            <person name="Zhong H."/>
            <person name="Yano M."/>
            <person name="Yuan Q."/>
            <person name="Ouyang S."/>
            <person name="Liu J."/>
            <person name="Jones K.M."/>
            <person name="Gansberger K."/>
            <person name="Moffat K."/>
            <person name="Hill J."/>
            <person name="Bera J."/>
            <person name="Fadrosh D."/>
            <person name="Jin S."/>
            <person name="Johri S."/>
            <person name="Kim M."/>
            <person name="Overton L."/>
            <person name="Reardon M."/>
            <person name="Tsitrin T."/>
            <person name="Vuong H."/>
            <person name="Weaver B."/>
            <person name="Ciecko A."/>
            <person name="Tallon L."/>
            <person name="Jackson J."/>
            <person name="Pai G."/>
            <person name="Aken S.V."/>
            <person name="Utterback T."/>
            <person name="Reidmuller S."/>
            <person name="Feldblyum T."/>
            <person name="Hsiao J."/>
            <person name="Zismann V."/>
            <person name="Iobst S."/>
            <person name="de Vazeille A.R."/>
            <person name="Buell C.R."/>
            <person name="Ying K."/>
            <person name="Li Y."/>
            <person name="Lu T."/>
            <person name="Huang Y."/>
            <person name="Zhao Q."/>
            <person name="Feng Q."/>
            <person name="Zhang L."/>
            <person name="Zhu J."/>
            <person name="Weng Q."/>
            <person name="Mu J."/>
            <person name="Lu Y."/>
            <person name="Fan D."/>
            <person name="Liu Y."/>
            <person name="Guan J."/>
            <person name="Zhang Y."/>
            <person name="Yu S."/>
            <person name="Liu X."/>
            <person name="Zhang Y."/>
            <person name="Hong G."/>
            <person name="Han B."/>
            <person name="Choisne N."/>
            <person name="Demange N."/>
            <person name="Orjeda G."/>
            <person name="Samain S."/>
            <person name="Cattolico L."/>
            <person name="Pelletier E."/>
            <person name="Couloux A."/>
            <person name="Segurens B."/>
            <person name="Wincker P."/>
            <person name="D'Hont A."/>
            <person name="Scarpelli C."/>
            <person name="Weissenbach J."/>
            <person name="Salanoubat M."/>
            <person name="Quetier F."/>
            <person name="Yu Y."/>
            <person name="Kim H.R."/>
            <person name="Rambo T."/>
            <person name="Currie J."/>
            <person name="Collura K."/>
            <person name="Luo M."/>
            <person name="Yang T."/>
            <person name="Ammiraju J.S.S."/>
            <person name="Engler F."/>
            <person name="Soderlund C."/>
            <person name="Wing R.A."/>
            <person name="Palmer L.E."/>
            <person name="de la Bastide M."/>
            <person name="Spiegel L."/>
            <person name="Nascimento L."/>
            <person name="Zutavern T."/>
            <person name="O'Shaughnessy A."/>
            <person name="Dike S."/>
            <person name="Dedhia N."/>
            <person name="Preston R."/>
            <person name="Balija V."/>
            <person name="McCombie W.R."/>
            <person name="Chow T."/>
            <person name="Chen H."/>
            <person name="Chung M."/>
            <person name="Chen C."/>
            <person name="Shaw J."/>
            <person name="Wu H."/>
            <person name="Hsiao K."/>
            <person name="Chao Y."/>
            <person name="Chu M."/>
            <person name="Cheng C."/>
            <person name="Hour A."/>
            <person name="Lee P."/>
            <person name="Lin S."/>
            <person name="Lin Y."/>
            <person name="Liou J."/>
            <person name="Liu S."/>
            <person name="Hsing Y."/>
            <person name="Raghuvanshi S."/>
            <person name="Mohanty A."/>
            <person name="Bharti A.K."/>
            <person name="Gaur A."/>
            <person name="Gupta V."/>
            <person name="Kumar D."/>
            <person name="Ravi V."/>
            <person name="Vij S."/>
            <person name="Kapur A."/>
            <person name="Khurana P."/>
            <person name="Khurana P."/>
            <person name="Khurana J.P."/>
            <person name="Tyagi A.K."/>
            <person name="Gaikwad K."/>
            <person name="Singh A."/>
            <person name="Dalal V."/>
            <person name="Srivastava S."/>
            <person name="Dixit A."/>
            <person name="Pal A.K."/>
            <person name="Ghazi I.A."/>
            <person name="Yadav M."/>
            <person name="Pandit A."/>
            <person name="Bhargava A."/>
            <person name="Sureshbabu K."/>
            <person name="Batra K."/>
            <person name="Sharma T.R."/>
            <person name="Mohapatra T."/>
            <person name="Singh N.K."/>
            <person name="Messing J."/>
            <person name="Nelson A.B."/>
            <person name="Fuks G."/>
            <person name="Kavchok S."/>
            <person name="Keizer G."/>
            <person name="Linton E."/>
            <person name="Llaca V."/>
            <person name="Song R."/>
            <person name="Tanyolac B."/>
            <person name="Young S."/>
            <person name="Ho-Il K."/>
            <person name="Hahn J.H."/>
            <person name="Sangsakoo G."/>
            <person name="Vanavichit A."/>
            <person name="de Mattos Luiz.A.T."/>
            <person name="Zimmer P.D."/>
            <person name="Malone G."/>
            <person name="Dellagostin O."/>
            <person name="de Oliveira A.C."/>
            <person name="Bevan M."/>
            <person name="Bancroft I."/>
            <person name="Minx P."/>
            <person name="Cordum H."/>
            <person name="Wilson R."/>
            <person name="Cheng Z."/>
            <person name="Jin W."/>
            <person name="Jiang J."/>
            <person name="Leong S.A."/>
            <person name="Iwama H."/>
            <person name="Gojobori T."/>
            <person name="Itoh T."/>
            <person name="Niimura Y."/>
            <person name="Fujii Y."/>
            <person name="Habara T."/>
            <person name="Sakai H."/>
            <person name="Sato Y."/>
            <person name="Wilson G."/>
            <person name="Kumar K."/>
            <person name="McCouch S."/>
            <person name="Juretic N."/>
            <person name="Hoen D."/>
            <person name="Wright S."/>
            <person name="Bruskiewich R."/>
            <person name="Bureau T."/>
            <person name="Miyao A."/>
            <person name="Hirochika H."/>
            <person name="Nishikawa T."/>
            <person name="Kadowaki K."/>
            <person name="Sugiura M."/>
            <person name="Burr B."/>
            <person name="Sasaki T."/>
        </authorList>
    </citation>
    <scope>NUCLEOTIDE SEQUENCE [LARGE SCALE GENOMIC DNA]</scope>
    <source>
        <strain evidence="3">cv. Nipponbare</strain>
    </source>
</reference>
<evidence type="ECO:0000313" key="3">
    <source>
        <dbReference type="Proteomes" id="UP000000763"/>
    </source>
</evidence>
<sequence length="60" mass="6966">MEKKSRRSRDGNRPGNRVKIGWSPNRLRLRSAEFESDGVSRLSRIRHCQPGDMLENPPFS</sequence>
<name>Q5TKD2_ORYSJ</name>